<keyword evidence="4" id="KW-0443">Lipid metabolism</keyword>
<evidence type="ECO:0000313" key="6">
    <source>
        <dbReference type="EMBL" id="GIF82939.1"/>
    </source>
</evidence>
<dbReference type="InterPro" id="IPR025202">
    <property type="entry name" value="PLD-like_dom"/>
</dbReference>
<dbReference type="Gene3D" id="3.30.870.10">
    <property type="entry name" value="Endonuclease Chain A"/>
    <property type="match status" value="2"/>
</dbReference>
<sequence>MTPDSWFLDAAERGNPATEIDRRHPGGLAWSRGNLARPLVHGAAYFRELVSVLEDTRAGDLVLFTDWRGDPDERLCGPRTQVTRVLGDAARRGVRVYGLLWRSHPDWLHFSSPQNRQLAEDLQQAGAHVLLDMRVRFGGSHHQKLFVVRHQDRPERDVAYVGGIDLCRGRNDDLEHLGDPLAPPMAQVYGPRPPWHDIQLELRGPAVGDVELTFRERWNDPSALSLNVFDHVRDRLSRLRTEVTPLPAQLPDPPAAGEHAVQTLRTYPRRRLGRYPFAPRGERSVARAYLKSIARAKRLIYVEDQYLWSARVLRPFAQALRDNPELRLICVVPLAPDAASPTVSIAESWGRKQAMKTLAKAGGDRFAVYGLENAEGTPIYVHAKTCVVDDTWATVGSDNFNMRSWTYDSELTCAVMDESERPTWARDLRLELMREHLGLAEDEAGAVLGDPEAAFGAFARAAAELDGWHEAGGTGPRPRSRLRRYQPPDVHGWRRVPARLVYEFICDPDGRPSGMRVRNRF</sequence>
<comment type="catalytic activity">
    <reaction evidence="1">
        <text>a 1,2-diacyl-sn-glycero-3-phosphocholine + H2O = a 1,2-diacyl-sn-glycero-3-phosphate + choline + H(+)</text>
        <dbReference type="Rhea" id="RHEA:14445"/>
        <dbReference type="ChEBI" id="CHEBI:15354"/>
        <dbReference type="ChEBI" id="CHEBI:15377"/>
        <dbReference type="ChEBI" id="CHEBI:15378"/>
        <dbReference type="ChEBI" id="CHEBI:57643"/>
        <dbReference type="ChEBI" id="CHEBI:58608"/>
        <dbReference type="EC" id="3.1.4.4"/>
    </reaction>
</comment>
<feature type="domain" description="PLD phosphodiesterase" evidence="5">
    <location>
        <begin position="377"/>
        <end position="404"/>
    </location>
</feature>
<dbReference type="RefSeq" id="WP_203748971.1">
    <property type="nucleotide sequence ID" value="NZ_BONF01000026.1"/>
</dbReference>
<dbReference type="Pfam" id="PF13091">
    <property type="entry name" value="PLDc_2"/>
    <property type="match status" value="1"/>
</dbReference>
<dbReference type="InterPro" id="IPR015679">
    <property type="entry name" value="PLipase_D_fam"/>
</dbReference>
<dbReference type="InterPro" id="IPR001736">
    <property type="entry name" value="PLipase_D/transphosphatidylase"/>
</dbReference>
<dbReference type="SUPFAM" id="SSF56024">
    <property type="entry name" value="Phospholipase D/nuclease"/>
    <property type="match status" value="2"/>
</dbReference>
<proteinExistence type="predicted"/>
<feature type="domain" description="PLD phosphodiesterase" evidence="5">
    <location>
        <begin position="137"/>
        <end position="170"/>
    </location>
</feature>
<dbReference type="PANTHER" id="PTHR18896:SF76">
    <property type="entry name" value="PHOSPHOLIPASE"/>
    <property type="match status" value="1"/>
</dbReference>
<dbReference type="PROSITE" id="PS50035">
    <property type="entry name" value="PLD"/>
    <property type="match status" value="2"/>
</dbReference>
<dbReference type="SMART" id="SM00155">
    <property type="entry name" value="PLDc"/>
    <property type="match status" value="2"/>
</dbReference>
<dbReference type="PANTHER" id="PTHR18896">
    <property type="entry name" value="PHOSPHOLIPASE D"/>
    <property type="match status" value="1"/>
</dbReference>
<comment type="caution">
    <text evidence="6">The sequence shown here is derived from an EMBL/GenBank/DDBJ whole genome shotgun (WGS) entry which is preliminary data.</text>
</comment>
<organism evidence="6 7">
    <name type="scientific">Catellatospora bangladeshensis</name>
    <dbReference type="NCBI Taxonomy" id="310355"/>
    <lineage>
        <taxon>Bacteria</taxon>
        <taxon>Bacillati</taxon>
        <taxon>Actinomycetota</taxon>
        <taxon>Actinomycetes</taxon>
        <taxon>Micromonosporales</taxon>
        <taxon>Micromonosporaceae</taxon>
        <taxon>Catellatospora</taxon>
    </lineage>
</organism>
<keyword evidence="3" id="KW-0378">Hydrolase</keyword>
<protein>
    <submittedName>
        <fullName evidence="6">Phospholipase D</fullName>
    </submittedName>
</protein>
<evidence type="ECO:0000256" key="3">
    <source>
        <dbReference type="ARBA" id="ARBA00022801"/>
    </source>
</evidence>
<evidence type="ECO:0000313" key="7">
    <source>
        <dbReference type="Proteomes" id="UP000601223"/>
    </source>
</evidence>
<evidence type="ECO:0000256" key="4">
    <source>
        <dbReference type="ARBA" id="ARBA00023098"/>
    </source>
</evidence>
<evidence type="ECO:0000256" key="2">
    <source>
        <dbReference type="ARBA" id="ARBA00022737"/>
    </source>
</evidence>
<dbReference type="AlphaFoldDB" id="A0A8J3JSE2"/>
<reference evidence="6 7" key="1">
    <citation type="submission" date="2021-01" db="EMBL/GenBank/DDBJ databases">
        <title>Whole genome shotgun sequence of Catellatospora bangladeshensis NBRC 107357.</title>
        <authorList>
            <person name="Komaki H."/>
            <person name="Tamura T."/>
        </authorList>
    </citation>
    <scope>NUCLEOTIDE SEQUENCE [LARGE SCALE GENOMIC DNA]</scope>
    <source>
        <strain evidence="6 7">NBRC 107357</strain>
    </source>
</reference>
<accession>A0A8J3JSE2</accession>
<evidence type="ECO:0000259" key="5">
    <source>
        <dbReference type="PROSITE" id="PS50035"/>
    </source>
</evidence>
<dbReference type="GO" id="GO:0004630">
    <property type="term" value="F:phospholipase D activity"/>
    <property type="evidence" value="ECO:0007669"/>
    <property type="project" value="UniProtKB-EC"/>
</dbReference>
<gene>
    <name evidence="6" type="ORF">Cba03nite_42880</name>
</gene>
<dbReference type="Proteomes" id="UP000601223">
    <property type="component" value="Unassembled WGS sequence"/>
</dbReference>
<keyword evidence="7" id="KW-1185">Reference proteome</keyword>
<keyword evidence="2" id="KW-0677">Repeat</keyword>
<evidence type="ECO:0000256" key="1">
    <source>
        <dbReference type="ARBA" id="ARBA00000798"/>
    </source>
</evidence>
<dbReference type="CDD" id="cd09104">
    <property type="entry name" value="PLDc_vPLD1_2_like_1"/>
    <property type="match status" value="1"/>
</dbReference>
<dbReference type="GO" id="GO:0009395">
    <property type="term" value="P:phospholipid catabolic process"/>
    <property type="evidence" value="ECO:0007669"/>
    <property type="project" value="TreeGrafter"/>
</dbReference>
<dbReference type="EMBL" id="BONF01000026">
    <property type="protein sequence ID" value="GIF82939.1"/>
    <property type="molecule type" value="Genomic_DNA"/>
</dbReference>
<dbReference type="CDD" id="cd09105">
    <property type="entry name" value="PLDc_vPLD1_2_like_2"/>
    <property type="match status" value="1"/>
</dbReference>
<name>A0A8J3JSE2_9ACTN</name>